<protein>
    <recommendedName>
        <fullName evidence="3">Ig-like domain-containing protein</fullName>
    </recommendedName>
</protein>
<dbReference type="Gene3D" id="2.60.40.10">
    <property type="entry name" value="Immunoglobulins"/>
    <property type="match status" value="2"/>
</dbReference>
<keyword evidence="1" id="KW-0472">Membrane</keyword>
<keyword evidence="5" id="KW-1185">Reference proteome</keyword>
<dbReference type="Proteomes" id="UP001059041">
    <property type="component" value="Linkage Group LG25"/>
</dbReference>
<dbReference type="OrthoDB" id="8976266at2759"/>
<dbReference type="InterPro" id="IPR013783">
    <property type="entry name" value="Ig-like_fold"/>
</dbReference>
<dbReference type="InterPro" id="IPR007110">
    <property type="entry name" value="Ig-like_dom"/>
</dbReference>
<comment type="caution">
    <text evidence="4">The sequence shown here is derived from an EMBL/GenBank/DDBJ whole genome shotgun (WGS) entry which is preliminary data.</text>
</comment>
<gene>
    <name evidence="4" type="ORF">IRJ41_014128</name>
</gene>
<sequence length="316" mass="35060">MDCWFLQLCLFFRLFGGVLGAETVRVKQGDSVILHTGATGIQSYYNLIWMFGPEDTIIAELPSFQLTFVFPNNGFGNGLVLNEKTGSLAIFNINTDYSGVYTVIISTPKLDLIEPIIEPVFKKSFNVIVSDPLSMPVITRNSNCSSERSSVSICVLLCSVMNVTGATLSWHKGNSLLSSFSVSVPINPPTDGLYLDRRKRSYNVMQNPNINLVNTALSLPLEVEYQDTNTYRCVVSNSTDNHTQHLHIKEFCQECSGPTSPLFLFALIPVVLVLFLVGIFLCWKYGKGRQEGICCKSSHNVMKCCSVNCPLVYCSE</sequence>
<feature type="transmembrane region" description="Helical" evidence="1">
    <location>
        <begin position="262"/>
        <end position="283"/>
    </location>
</feature>
<organism evidence="4 5">
    <name type="scientific">Triplophysa rosa</name>
    <name type="common">Cave loach</name>
    <dbReference type="NCBI Taxonomy" id="992332"/>
    <lineage>
        <taxon>Eukaryota</taxon>
        <taxon>Metazoa</taxon>
        <taxon>Chordata</taxon>
        <taxon>Craniata</taxon>
        <taxon>Vertebrata</taxon>
        <taxon>Euteleostomi</taxon>
        <taxon>Actinopterygii</taxon>
        <taxon>Neopterygii</taxon>
        <taxon>Teleostei</taxon>
        <taxon>Ostariophysi</taxon>
        <taxon>Cypriniformes</taxon>
        <taxon>Nemacheilidae</taxon>
        <taxon>Triplophysa</taxon>
    </lineage>
</organism>
<evidence type="ECO:0000256" key="1">
    <source>
        <dbReference type="SAM" id="Phobius"/>
    </source>
</evidence>
<dbReference type="SUPFAM" id="SSF48726">
    <property type="entry name" value="Immunoglobulin"/>
    <property type="match status" value="2"/>
</dbReference>
<dbReference type="EMBL" id="JAFHDT010000025">
    <property type="protein sequence ID" value="KAI7791264.1"/>
    <property type="molecule type" value="Genomic_DNA"/>
</dbReference>
<reference evidence="4" key="1">
    <citation type="submission" date="2021-02" db="EMBL/GenBank/DDBJ databases">
        <title>Comparative genomics reveals that relaxation of natural selection precedes convergent phenotypic evolution of cavefish.</title>
        <authorList>
            <person name="Peng Z."/>
        </authorList>
    </citation>
    <scope>NUCLEOTIDE SEQUENCE</scope>
    <source>
        <tissue evidence="4">Muscle</tissue>
    </source>
</reference>
<evidence type="ECO:0000256" key="2">
    <source>
        <dbReference type="SAM" id="SignalP"/>
    </source>
</evidence>
<evidence type="ECO:0000313" key="5">
    <source>
        <dbReference type="Proteomes" id="UP001059041"/>
    </source>
</evidence>
<name>A0A9W7T664_TRIRA</name>
<dbReference type="InterPro" id="IPR036179">
    <property type="entry name" value="Ig-like_dom_sf"/>
</dbReference>
<feature type="chain" id="PRO_5040890552" description="Ig-like domain-containing protein" evidence="2">
    <location>
        <begin position="21"/>
        <end position="316"/>
    </location>
</feature>
<feature type="domain" description="Ig-like" evidence="3">
    <location>
        <begin position="132"/>
        <end position="249"/>
    </location>
</feature>
<dbReference type="AlphaFoldDB" id="A0A9W7T664"/>
<accession>A0A9W7T664</accession>
<keyword evidence="2" id="KW-0732">Signal</keyword>
<keyword evidence="1" id="KW-1133">Transmembrane helix</keyword>
<dbReference type="PANTHER" id="PTHR21063:SF4">
    <property type="entry name" value="CD48 ANTIGEN-RELATED"/>
    <property type="match status" value="1"/>
</dbReference>
<keyword evidence="1" id="KW-0812">Transmembrane</keyword>
<feature type="signal peptide" evidence="2">
    <location>
        <begin position="1"/>
        <end position="20"/>
    </location>
</feature>
<dbReference type="PANTHER" id="PTHR21063">
    <property type="entry name" value="LFA-3"/>
    <property type="match status" value="1"/>
</dbReference>
<dbReference type="PROSITE" id="PS50835">
    <property type="entry name" value="IG_LIKE"/>
    <property type="match status" value="1"/>
</dbReference>
<proteinExistence type="predicted"/>
<evidence type="ECO:0000313" key="4">
    <source>
        <dbReference type="EMBL" id="KAI7791264.1"/>
    </source>
</evidence>
<evidence type="ECO:0000259" key="3">
    <source>
        <dbReference type="PROSITE" id="PS50835"/>
    </source>
</evidence>